<dbReference type="InterPro" id="IPR034981">
    <property type="entry name" value="Imelysin-like_EfeO/Algp7"/>
</dbReference>
<dbReference type="Gene3D" id="1.20.1420.20">
    <property type="entry name" value="M75 peptidase, HXXE motif"/>
    <property type="match status" value="1"/>
</dbReference>
<dbReference type="EMBL" id="LT629772">
    <property type="protein sequence ID" value="SDT47501.1"/>
    <property type="molecule type" value="Genomic_DNA"/>
</dbReference>
<keyword evidence="4" id="KW-0472">Membrane</keyword>
<organism evidence="6 7">
    <name type="scientific">Microlunatus soli</name>
    <dbReference type="NCBI Taxonomy" id="630515"/>
    <lineage>
        <taxon>Bacteria</taxon>
        <taxon>Bacillati</taxon>
        <taxon>Actinomycetota</taxon>
        <taxon>Actinomycetes</taxon>
        <taxon>Propionibacteriales</taxon>
        <taxon>Propionibacteriaceae</taxon>
        <taxon>Microlunatus</taxon>
    </lineage>
</organism>
<dbReference type="PANTHER" id="PTHR39192">
    <property type="entry name" value="IRON UPTAKE SYSTEM COMPONENT EFEO"/>
    <property type="match status" value="1"/>
</dbReference>
<evidence type="ECO:0000313" key="7">
    <source>
        <dbReference type="Proteomes" id="UP000199103"/>
    </source>
</evidence>
<dbReference type="Proteomes" id="UP000199103">
    <property type="component" value="Chromosome I"/>
</dbReference>
<evidence type="ECO:0000256" key="3">
    <source>
        <dbReference type="ARBA" id="ARBA00022729"/>
    </source>
</evidence>
<proteinExistence type="inferred from homology"/>
<evidence type="ECO:0000313" key="6">
    <source>
        <dbReference type="EMBL" id="SDT47501.1"/>
    </source>
</evidence>
<sequence>MGETDSGAAGIGGRVAPIGPRVVAVIIIVALLVLIVVVTRTASSRREAGARLSDSHSLNVGASGCARGIGSAPAGRVSYPIVNQSSTPQEITIYDQQHRYAYGAIEMLAPGASRTLVTVLPAGSYSLACEGDDGIVGYSDPFTVRGGPVEGVHRWIPADYGDLANAVSRYRRSVSHGLRTLAADTDRLLRAVQDHDRQLARTRWLVAHLDYQRLGAAYDTFGDDADKIDGRPDGLPDGVDDAGFSGFHRVEYLLWHGGSAAEVLTATRRLDDDVHGLVVDFPHQITQPNDVALRTHEVLENTMQFVLTGADDQGSNSGLATLAADIDGTRMTLSALRPVLRRNDPTLLAAVTRSLDELDALVTRARSAAHTDAVGALSGTARERLNGAVGDTLETLAPIPTELEILTTQDNG</sequence>
<dbReference type="InterPro" id="IPR018976">
    <property type="entry name" value="Imelysin-like"/>
</dbReference>
<comment type="subcellular location">
    <subcellularLocation>
        <location evidence="1">Cell envelope</location>
    </subcellularLocation>
</comment>
<dbReference type="STRING" id="630515.SAMN04489812_6091"/>
<keyword evidence="4" id="KW-1133">Transmembrane helix</keyword>
<evidence type="ECO:0000256" key="4">
    <source>
        <dbReference type="SAM" id="Phobius"/>
    </source>
</evidence>
<dbReference type="RefSeq" id="WP_172836254.1">
    <property type="nucleotide sequence ID" value="NZ_LT629772.1"/>
</dbReference>
<comment type="similarity">
    <text evidence="2">Belongs to the EfeM/EfeO family.</text>
</comment>
<dbReference type="Pfam" id="PF09375">
    <property type="entry name" value="Peptidase_M75"/>
    <property type="match status" value="1"/>
</dbReference>
<dbReference type="PANTHER" id="PTHR39192:SF1">
    <property type="entry name" value="IRON UPTAKE SYSTEM COMPONENT EFEO"/>
    <property type="match status" value="1"/>
</dbReference>
<keyword evidence="3" id="KW-0732">Signal</keyword>
<accession>A0A1H2ANK9</accession>
<name>A0A1H2ANK9_9ACTN</name>
<dbReference type="GO" id="GO:0030313">
    <property type="term" value="C:cell envelope"/>
    <property type="evidence" value="ECO:0007669"/>
    <property type="project" value="UniProtKB-SubCell"/>
</dbReference>
<gene>
    <name evidence="6" type="ORF">SAMN04489812_6091</name>
</gene>
<dbReference type="AlphaFoldDB" id="A0A1H2ANK9"/>
<evidence type="ECO:0000256" key="1">
    <source>
        <dbReference type="ARBA" id="ARBA00004196"/>
    </source>
</evidence>
<reference evidence="6 7" key="1">
    <citation type="submission" date="2016-10" db="EMBL/GenBank/DDBJ databases">
        <authorList>
            <person name="de Groot N.N."/>
        </authorList>
    </citation>
    <scope>NUCLEOTIDE SEQUENCE [LARGE SCALE GENOMIC DNA]</scope>
    <source>
        <strain evidence="6 7">DSM 21800</strain>
    </source>
</reference>
<keyword evidence="7" id="KW-1185">Reference proteome</keyword>
<evidence type="ECO:0000256" key="2">
    <source>
        <dbReference type="ARBA" id="ARBA00005989"/>
    </source>
</evidence>
<dbReference type="InterPro" id="IPR050894">
    <property type="entry name" value="EfeM/EfeO_iron_uptake"/>
</dbReference>
<keyword evidence="4" id="KW-0812">Transmembrane</keyword>
<dbReference type="CDD" id="cd14656">
    <property type="entry name" value="Imelysin-like_EfeO"/>
    <property type="match status" value="1"/>
</dbReference>
<dbReference type="InterPro" id="IPR038352">
    <property type="entry name" value="Imelysin_sf"/>
</dbReference>
<feature type="domain" description="Imelysin-like" evidence="5">
    <location>
        <begin position="166"/>
        <end position="374"/>
    </location>
</feature>
<feature type="transmembrane region" description="Helical" evidence="4">
    <location>
        <begin position="22"/>
        <end position="42"/>
    </location>
</feature>
<evidence type="ECO:0000259" key="5">
    <source>
        <dbReference type="Pfam" id="PF09375"/>
    </source>
</evidence>
<protein>
    <submittedName>
        <fullName evidence="6">Iron uptake system EfeUOB, component EfeO/EfeM</fullName>
    </submittedName>
</protein>